<dbReference type="InterPro" id="IPR006311">
    <property type="entry name" value="TAT_signal"/>
</dbReference>
<dbReference type="PROSITE" id="PS51318">
    <property type="entry name" value="TAT"/>
    <property type="match status" value="1"/>
</dbReference>
<name>A0A832MJD4_UNCEI</name>
<dbReference type="AlphaFoldDB" id="A0A832MJD4"/>
<organism evidence="1">
    <name type="scientific">Eiseniibacteriota bacterium</name>
    <dbReference type="NCBI Taxonomy" id="2212470"/>
    <lineage>
        <taxon>Bacteria</taxon>
        <taxon>Candidatus Eiseniibacteriota</taxon>
    </lineage>
</organism>
<reference evidence="1" key="1">
    <citation type="journal article" date="2020" name="mSystems">
        <title>Genome- and Community-Level Interaction Insights into Carbon Utilization and Element Cycling Functions of Hydrothermarchaeota in Hydrothermal Sediment.</title>
        <authorList>
            <person name="Zhou Z."/>
            <person name="Liu Y."/>
            <person name="Xu W."/>
            <person name="Pan J."/>
            <person name="Luo Z.H."/>
            <person name="Li M."/>
        </authorList>
    </citation>
    <scope>NUCLEOTIDE SEQUENCE [LARGE SCALE GENOMIC DNA]</scope>
    <source>
        <strain evidence="1">SpSt-381</strain>
    </source>
</reference>
<gene>
    <name evidence="1" type="ORF">ENR23_05035</name>
</gene>
<accession>A0A832MJD4</accession>
<sequence length="190" mass="21079">MSATRRKFLACVGLAALAAGVTAAWRRRRAVSDWLLAKSLPPAPPGPLALTTEETLVAAVTGLLDARVETGHHLEAFRWRARHVAGARALYERFERAMDEAARRAGHAAFRAAPPAVRRRLLARLAAPRGWAGRARRAFLAREDARFARFIVRDIFRRFARTDAFVLAGYDAWPGMPRALARLEPHGPRS</sequence>
<evidence type="ECO:0000313" key="1">
    <source>
        <dbReference type="EMBL" id="HGZ42785.1"/>
    </source>
</evidence>
<evidence type="ECO:0008006" key="2">
    <source>
        <dbReference type="Google" id="ProtNLM"/>
    </source>
</evidence>
<protein>
    <recommendedName>
        <fullName evidence="2">Gluconate 2-dehydrogenase subunit 3 family protein</fullName>
    </recommendedName>
</protein>
<proteinExistence type="predicted"/>
<comment type="caution">
    <text evidence="1">The sequence shown here is derived from an EMBL/GenBank/DDBJ whole genome shotgun (WGS) entry which is preliminary data.</text>
</comment>
<dbReference type="EMBL" id="DSQF01000012">
    <property type="protein sequence ID" value="HGZ42785.1"/>
    <property type="molecule type" value="Genomic_DNA"/>
</dbReference>